<dbReference type="Proteomes" id="UP000007350">
    <property type="component" value="Unassembled WGS sequence"/>
</dbReference>
<dbReference type="AlphaFoldDB" id="K2NL79"/>
<gene>
    <name evidence="1" type="ORF">MOQ_006582</name>
</gene>
<keyword evidence="2" id="KW-1185">Reference proteome</keyword>
<organism evidence="1 2">
    <name type="scientific">Trypanosoma cruzi marinkellei</name>
    <dbReference type="NCBI Taxonomy" id="85056"/>
    <lineage>
        <taxon>Eukaryota</taxon>
        <taxon>Discoba</taxon>
        <taxon>Euglenozoa</taxon>
        <taxon>Kinetoplastea</taxon>
        <taxon>Metakinetoplastina</taxon>
        <taxon>Trypanosomatida</taxon>
        <taxon>Trypanosomatidae</taxon>
        <taxon>Trypanosoma</taxon>
        <taxon>Schizotrypanum</taxon>
    </lineage>
</organism>
<accession>K2NL79</accession>
<evidence type="ECO:0000313" key="1">
    <source>
        <dbReference type="EMBL" id="EKF29622.1"/>
    </source>
</evidence>
<comment type="caution">
    <text evidence="1">The sequence shown here is derived from an EMBL/GenBank/DDBJ whole genome shotgun (WGS) entry which is preliminary data.</text>
</comment>
<protein>
    <submittedName>
        <fullName evidence="1">Uncharacterized protein</fullName>
    </submittedName>
</protein>
<dbReference type="EMBL" id="AHKC01012852">
    <property type="protein sequence ID" value="EKF29622.1"/>
    <property type="molecule type" value="Genomic_DNA"/>
</dbReference>
<evidence type="ECO:0000313" key="2">
    <source>
        <dbReference type="Proteomes" id="UP000007350"/>
    </source>
</evidence>
<reference evidence="1 2" key="1">
    <citation type="journal article" date="2012" name="BMC Genomics">
        <title>Comparative genomic analysis of human infective Trypanosoma cruzi lineages with the bat-restricted subspecies T. cruzi marinkellei.</title>
        <authorList>
            <person name="Franzen O."/>
            <person name="Talavera-Lopez C."/>
            <person name="Ochaya S."/>
            <person name="Butler C.E."/>
            <person name="Messenger L.A."/>
            <person name="Lewis M.D."/>
            <person name="Llewellyn M.S."/>
            <person name="Marinkelle C.J."/>
            <person name="Tyler K.M."/>
            <person name="Miles M.A."/>
            <person name="Andersson B."/>
        </authorList>
    </citation>
    <scope>NUCLEOTIDE SEQUENCE [LARGE SCALE GENOMIC DNA]</scope>
    <source>
        <strain evidence="1 2">B7</strain>
    </source>
</reference>
<sequence>MSTEGGGSLPQPPAPTTKEAFKPTAVCIFVCVCVYKNTRQRSKNRRRACEGTQKKKCTAEVHGRNKEKKMLKPMTFHCRQGSGNSCKIYPKLRKKIIFTFPPLTLWKEETIKKKQKTKKRKSRKKAVLYYSSTQMKKKKKNHTQKEKKLLTTIYPTKLPAYILSAKKFIYLRVFQVSGPPCVFTSFIFHGAIGVLPLPSVLSAARECGPQSTVTPVCGGVREARRHDGGRVSPSGE</sequence>
<proteinExistence type="predicted"/>
<name>K2NL79_TRYCR</name>